<dbReference type="FunFam" id="3.40.50.2000:FF:000055">
    <property type="entry name" value="Glycosyltransferase"/>
    <property type="match status" value="1"/>
</dbReference>
<dbReference type="PROSITE" id="PS00375">
    <property type="entry name" value="UDPGT"/>
    <property type="match status" value="1"/>
</dbReference>
<dbReference type="PANTHER" id="PTHR11926:SF1359">
    <property type="entry name" value="GLYCOSYLTRANSFERASE"/>
    <property type="match status" value="1"/>
</dbReference>
<dbReference type="InterPro" id="IPR035595">
    <property type="entry name" value="UDP_glycos_trans_CS"/>
</dbReference>
<dbReference type="AlphaFoldDB" id="A0A8T0Q1U6"/>
<dbReference type="InterPro" id="IPR002213">
    <property type="entry name" value="UDP_glucos_trans"/>
</dbReference>
<evidence type="ECO:0000256" key="3">
    <source>
        <dbReference type="RuleBase" id="RU003718"/>
    </source>
</evidence>
<dbReference type="OrthoDB" id="5835829at2759"/>
<gene>
    <name evidence="5" type="ORF">PVAP13_7NG184100</name>
</gene>
<evidence type="ECO:0000313" key="5">
    <source>
        <dbReference type="EMBL" id="KAG2566582.1"/>
    </source>
</evidence>
<keyword evidence="3" id="KW-0328">Glycosyltransferase</keyword>
<comment type="similarity">
    <text evidence="1 3">Belongs to the UDP-glycosyltransferase family.</text>
</comment>
<dbReference type="Proteomes" id="UP000823388">
    <property type="component" value="Chromosome 7N"/>
</dbReference>
<proteinExistence type="inferred from homology"/>
<evidence type="ECO:0000256" key="1">
    <source>
        <dbReference type="ARBA" id="ARBA00009995"/>
    </source>
</evidence>
<dbReference type="PANTHER" id="PTHR11926">
    <property type="entry name" value="GLUCOSYL/GLUCURONOSYL TRANSFERASES"/>
    <property type="match status" value="1"/>
</dbReference>
<dbReference type="Gene3D" id="3.40.50.2000">
    <property type="entry name" value="Glycogen Phosphorylase B"/>
    <property type="match status" value="2"/>
</dbReference>
<evidence type="ECO:0000256" key="2">
    <source>
        <dbReference type="ARBA" id="ARBA00022679"/>
    </source>
</evidence>
<dbReference type="Pfam" id="PF00201">
    <property type="entry name" value="UDPGT"/>
    <property type="match status" value="1"/>
</dbReference>
<protein>
    <recommendedName>
        <fullName evidence="4">Glycosyltransferase</fullName>
        <ecNumber evidence="4">2.4.1.-</ecNumber>
    </recommendedName>
</protein>
<keyword evidence="2 3" id="KW-0808">Transferase</keyword>
<name>A0A8T0Q1U6_PANVG</name>
<dbReference type="EMBL" id="CM029050">
    <property type="protein sequence ID" value="KAG2566582.1"/>
    <property type="molecule type" value="Genomic_DNA"/>
</dbReference>
<dbReference type="EC" id="2.4.1.-" evidence="4"/>
<accession>A0A8T0Q1U6</accession>
<keyword evidence="6" id="KW-1185">Reference proteome</keyword>
<organism evidence="5 6">
    <name type="scientific">Panicum virgatum</name>
    <name type="common">Blackwell switchgrass</name>
    <dbReference type="NCBI Taxonomy" id="38727"/>
    <lineage>
        <taxon>Eukaryota</taxon>
        <taxon>Viridiplantae</taxon>
        <taxon>Streptophyta</taxon>
        <taxon>Embryophyta</taxon>
        <taxon>Tracheophyta</taxon>
        <taxon>Spermatophyta</taxon>
        <taxon>Magnoliopsida</taxon>
        <taxon>Liliopsida</taxon>
        <taxon>Poales</taxon>
        <taxon>Poaceae</taxon>
        <taxon>PACMAD clade</taxon>
        <taxon>Panicoideae</taxon>
        <taxon>Panicodae</taxon>
        <taxon>Paniceae</taxon>
        <taxon>Panicinae</taxon>
        <taxon>Panicum</taxon>
        <taxon>Panicum sect. Hiantes</taxon>
    </lineage>
</organism>
<comment type="caution">
    <text evidence="5">The sequence shown here is derived from an EMBL/GenBank/DDBJ whole genome shotgun (WGS) entry which is preliminary data.</text>
</comment>
<dbReference type="GO" id="GO:0080044">
    <property type="term" value="F:quercetin 7-O-glucosyltransferase activity"/>
    <property type="evidence" value="ECO:0007669"/>
    <property type="project" value="TreeGrafter"/>
</dbReference>
<reference evidence="5" key="1">
    <citation type="submission" date="2020-05" db="EMBL/GenBank/DDBJ databases">
        <title>WGS assembly of Panicum virgatum.</title>
        <authorList>
            <person name="Lovell J.T."/>
            <person name="Jenkins J."/>
            <person name="Shu S."/>
            <person name="Juenger T.E."/>
            <person name="Schmutz J."/>
        </authorList>
    </citation>
    <scope>NUCLEOTIDE SEQUENCE</scope>
    <source>
        <strain evidence="5">AP13</strain>
    </source>
</reference>
<dbReference type="GO" id="GO:0080043">
    <property type="term" value="F:quercetin 3-O-glucosyltransferase activity"/>
    <property type="evidence" value="ECO:0007669"/>
    <property type="project" value="TreeGrafter"/>
</dbReference>
<dbReference type="SUPFAM" id="SSF53756">
    <property type="entry name" value="UDP-Glycosyltransferase/glycogen phosphorylase"/>
    <property type="match status" value="1"/>
</dbReference>
<sequence length="489" mass="52890">MGSIAADAGKPHAVLVPFAAQGHVTPMLKLGKILHFWGFHVTFVNTDYNHRRLLRSRGAGALGGLPGFRFATIPDGLPQSEADVTQDVPSLCRSTAETCLPHFRSLLAELNASPDAPPVTCVVGDNVMSFTLDAAREIGVPCALLWTSSTCGYVGYRYSRTLIDEGVFPLKEEQLTNGFLDTPVDNAPGLSKYTRFKDLPSFIRSTDPDEFMLHFALKVTEQIAGADAVILNTLYELEQEAVDGMRAMIPPAASIHAVGPLALLAEQIVPHGGQLDALGSNLWKEDVSCLAWLEGRSAGSVVFVNYGSTTVMTNAELLEFAWGLANSGHDFVWVIRPDLVSGDAAVLPPEFLEAIEGRGLLAGWCPQDAVLRHEAVGVFLTHCGWNSTLESLCAGVPMLCWPFFAEQQTNCRYTCAEWGVGMEIGQDVRREAVEGKIREAMDGEKGKEMRRRAAEWREAAVRATRPGGGSYASLEKLVNDVLLSGGKGS</sequence>
<evidence type="ECO:0000313" key="6">
    <source>
        <dbReference type="Proteomes" id="UP000823388"/>
    </source>
</evidence>
<evidence type="ECO:0000256" key="4">
    <source>
        <dbReference type="RuleBase" id="RU362057"/>
    </source>
</evidence>
<dbReference type="CDD" id="cd03784">
    <property type="entry name" value="GT1_Gtf-like"/>
    <property type="match status" value="1"/>
</dbReference>
<dbReference type="FunFam" id="3.40.50.2000:FF:000027">
    <property type="entry name" value="Glycosyltransferase"/>
    <property type="match status" value="1"/>
</dbReference>